<evidence type="ECO:0000313" key="2">
    <source>
        <dbReference type="EMBL" id="XBH14272.1"/>
    </source>
</evidence>
<dbReference type="KEGG" id="epl:P4G45_03700"/>
<accession>A0AAU7CZM2</accession>
<proteinExistence type="predicted"/>
<evidence type="ECO:0000313" key="1">
    <source>
        <dbReference type="EMBL" id="XBH10844.1"/>
    </source>
</evidence>
<reference evidence="1" key="1">
    <citation type="submission" date="2023-03" db="EMBL/GenBank/DDBJ databases">
        <title>Edaphobacter sp.</title>
        <authorList>
            <person name="Huber K.J."/>
            <person name="Papendorf J."/>
            <person name="Pilke C."/>
            <person name="Bunk B."/>
            <person name="Sproeer C."/>
            <person name="Pester M."/>
        </authorList>
    </citation>
    <scope>NUCLEOTIDE SEQUENCE</scope>
    <source>
        <strain evidence="1">DSM 109919</strain>
        <strain evidence="2">DSM 109920</strain>
    </source>
</reference>
<dbReference type="RefSeq" id="WP_348268335.1">
    <property type="nucleotide sequence ID" value="NZ_CP121194.1"/>
</dbReference>
<organism evidence="1">
    <name type="scientific">Edaphobacter paludis</name>
    <dbReference type="NCBI Taxonomy" id="3035702"/>
    <lineage>
        <taxon>Bacteria</taxon>
        <taxon>Pseudomonadati</taxon>
        <taxon>Acidobacteriota</taxon>
        <taxon>Terriglobia</taxon>
        <taxon>Terriglobales</taxon>
        <taxon>Acidobacteriaceae</taxon>
        <taxon>Edaphobacter</taxon>
    </lineage>
</organism>
<dbReference type="AlphaFoldDB" id="A0AAU7CZM2"/>
<name>A0AAU7CZM2_9BACT</name>
<dbReference type="EMBL" id="CP121194">
    <property type="protein sequence ID" value="XBH10844.1"/>
    <property type="molecule type" value="Genomic_DNA"/>
</dbReference>
<gene>
    <name evidence="1" type="ORF">P4G45_03700</name>
    <name evidence="2" type="ORF">P8936_03665</name>
</gene>
<protein>
    <submittedName>
        <fullName evidence="1">Uncharacterized protein</fullName>
    </submittedName>
</protein>
<accession>A0AAU7D872</accession>
<sequence>MKPSWTAEILTKPPLIAPARQFTYPQQIAGEEDALARGALQLMVRPATGGAFLATCALGFTDPTMPTGIFPCPRPQEMCAVAGGYAYIVDTTHPESCTHIAMKPVVEVRVIEKENPEEQNLLLFTGFHTIIAWGEQGHAWQTSKLSWEGLRITNIEGNTLHGFGWNLMTDKEVAFSVDLLTGQHQGGSFPPPPGNQKS</sequence>
<dbReference type="EMBL" id="CP121195">
    <property type="protein sequence ID" value="XBH14272.1"/>
    <property type="molecule type" value="Genomic_DNA"/>
</dbReference>